<reference evidence="2 3" key="1">
    <citation type="journal article" date="2018" name="Nat. Ecol. Evol.">
        <title>Pezizomycetes genomes reveal the molecular basis of ectomycorrhizal truffle lifestyle.</title>
        <authorList>
            <person name="Murat C."/>
            <person name="Payen T."/>
            <person name="Noel B."/>
            <person name="Kuo A."/>
            <person name="Morin E."/>
            <person name="Chen J."/>
            <person name="Kohler A."/>
            <person name="Krizsan K."/>
            <person name="Balestrini R."/>
            <person name="Da Silva C."/>
            <person name="Montanini B."/>
            <person name="Hainaut M."/>
            <person name="Levati E."/>
            <person name="Barry K.W."/>
            <person name="Belfiori B."/>
            <person name="Cichocki N."/>
            <person name="Clum A."/>
            <person name="Dockter R.B."/>
            <person name="Fauchery L."/>
            <person name="Guy J."/>
            <person name="Iotti M."/>
            <person name="Le Tacon F."/>
            <person name="Lindquist E.A."/>
            <person name="Lipzen A."/>
            <person name="Malagnac F."/>
            <person name="Mello A."/>
            <person name="Molinier V."/>
            <person name="Miyauchi S."/>
            <person name="Poulain J."/>
            <person name="Riccioni C."/>
            <person name="Rubini A."/>
            <person name="Sitrit Y."/>
            <person name="Splivallo R."/>
            <person name="Traeger S."/>
            <person name="Wang M."/>
            <person name="Zifcakova L."/>
            <person name="Wipf D."/>
            <person name="Zambonelli A."/>
            <person name="Paolocci F."/>
            <person name="Nowrousian M."/>
            <person name="Ottonello S."/>
            <person name="Baldrian P."/>
            <person name="Spatafora J.W."/>
            <person name="Henrissat B."/>
            <person name="Nagy L.G."/>
            <person name="Aury J.M."/>
            <person name="Wincker P."/>
            <person name="Grigoriev I.V."/>
            <person name="Bonfante P."/>
            <person name="Martin F.M."/>
        </authorList>
    </citation>
    <scope>NUCLEOTIDE SEQUENCE [LARGE SCALE GENOMIC DNA]</scope>
    <source>
        <strain evidence="2 3">RN42</strain>
    </source>
</reference>
<name>A0A3N4IPE3_ASCIM</name>
<protein>
    <submittedName>
        <fullName evidence="2">Uncharacterized protein</fullName>
    </submittedName>
</protein>
<dbReference type="AlphaFoldDB" id="A0A3N4IPE3"/>
<evidence type="ECO:0000313" key="3">
    <source>
        <dbReference type="Proteomes" id="UP000275078"/>
    </source>
</evidence>
<evidence type="ECO:0000313" key="2">
    <source>
        <dbReference type="EMBL" id="RPA88063.1"/>
    </source>
</evidence>
<feature type="compositionally biased region" description="Basic and acidic residues" evidence="1">
    <location>
        <begin position="999"/>
        <end position="1011"/>
    </location>
</feature>
<proteinExistence type="predicted"/>
<feature type="compositionally biased region" description="Polar residues" evidence="1">
    <location>
        <begin position="1022"/>
        <end position="1033"/>
    </location>
</feature>
<evidence type="ECO:0000256" key="1">
    <source>
        <dbReference type="SAM" id="MobiDB-lite"/>
    </source>
</evidence>
<accession>A0A3N4IPE3</accession>
<dbReference type="EMBL" id="ML119645">
    <property type="protein sequence ID" value="RPA88063.1"/>
    <property type="molecule type" value="Genomic_DNA"/>
</dbReference>
<feature type="compositionally biased region" description="Basic residues" evidence="1">
    <location>
        <begin position="404"/>
        <end position="419"/>
    </location>
</feature>
<feature type="region of interest" description="Disordered" evidence="1">
    <location>
        <begin position="403"/>
        <end position="425"/>
    </location>
</feature>
<feature type="region of interest" description="Disordered" evidence="1">
    <location>
        <begin position="61"/>
        <end position="85"/>
    </location>
</feature>
<feature type="region of interest" description="Disordered" evidence="1">
    <location>
        <begin position="883"/>
        <end position="951"/>
    </location>
</feature>
<organism evidence="2 3">
    <name type="scientific">Ascobolus immersus RN42</name>
    <dbReference type="NCBI Taxonomy" id="1160509"/>
    <lineage>
        <taxon>Eukaryota</taxon>
        <taxon>Fungi</taxon>
        <taxon>Dikarya</taxon>
        <taxon>Ascomycota</taxon>
        <taxon>Pezizomycotina</taxon>
        <taxon>Pezizomycetes</taxon>
        <taxon>Pezizales</taxon>
        <taxon>Ascobolaceae</taxon>
        <taxon>Ascobolus</taxon>
    </lineage>
</organism>
<dbReference type="Proteomes" id="UP000275078">
    <property type="component" value="Unassembled WGS sequence"/>
</dbReference>
<gene>
    <name evidence="2" type="ORF">BJ508DRAFT_409970</name>
</gene>
<feature type="compositionally biased region" description="Basic residues" evidence="1">
    <location>
        <begin position="926"/>
        <end position="937"/>
    </location>
</feature>
<keyword evidence="3" id="KW-1185">Reference proteome</keyword>
<feature type="compositionally biased region" description="Acidic residues" evidence="1">
    <location>
        <begin position="791"/>
        <end position="826"/>
    </location>
</feature>
<sequence length="1096" mass="121962">MQSKSEFTEAQCARLLRRLTSRINTLRNLLQVAPSYIKSPAVGLHRNGHTTRRKDVLELDYRPGLGRRRNPTPEYDDTDDTFGIQPRPRARVQYSKNARRNKATKAGLADAQRSVLTEPIPREFCYGEGSVQETMEKCLKPLMHKEVYAAVKAIILQVDDIVVETKRDVSNRPLSLSEMIAAKIGKYAGTCEVEDDVENLSNEVVGFGQASYLKSMLRGQALGMFQRTLDEDFFWECAPGNRVVVEARIVGVMVKALLERSAFSEAGELVEFLISRESTVDAARPLFELVANCFASSRILHGKGQLSAGDHLPDPSSPCNLTLTSLRYRLCVELLSSSHSRRFLASATLRDILEEGLLCYARYEAVLHPKYFAEVEEFTMAYLLKAFGLGPKHIQLQHSDSFLRRKQRNSKKASRKPARKPSLEQASKPLSYIEVEKAEKTLMLVVMALAGGCFYTPGGTEGILQKVLSDDSIRHDCPIANPLVAKLACLFLTQRRSDLRQAEQLWGGKVSYPIEAKSLVLFRYLIDIDKGTSPTEGVDRGRIMERIYEAISSTDSVNRMESAQHIVNVFVGSPQLFSRITIEEIVDTILRFINGDFSSIQVSTEAQTPVRPSLITDDRRSVLATFAVDMALHYVQVAADNTKKTHLVAWAEGIQKEVVKHGLYTPAKPKQSKAAGVPWQRPPVEMSAKTRRQGYRYIAGIGEWVAIGCTPGRVAHGLAGHLNGSPSSGKRRTKRPINYKEPELTPSSELIVSDDVEMEENVQDDDSGTVMGDEDDGLSAGNFYLEPIVPDSDEESEVSEQQSGEDYDGYEPEDRVEEEEEVEDSTADSIVMSPLFESAGANDTNSDLSNDDGISGDEDPGKDSQMSTASRQFMCAVVIPRRGPFSDIVSNPNRIDNDGELIETFSPRRKRPSHSVKVMIPESPSKRRAAPRLRNRNPPRTSSSISAYVDASDLDRSDDELFTAPAIPVPPRRKRRAAEIFDSASEDVEEVDDEDDEYVEGRTKPRRESSNRSRPRKRRSVTPATSDTASDYNPKSRPSRTNTNITRGKRLLSRSSGHTLSRRVSTSSSYMSGRTRSGRSSGKSTLALSDDELSFF</sequence>
<feature type="compositionally biased region" description="Acidic residues" evidence="1">
    <location>
        <begin position="985"/>
        <end position="998"/>
    </location>
</feature>
<feature type="region of interest" description="Disordered" evidence="1">
    <location>
        <begin position="985"/>
        <end position="1096"/>
    </location>
</feature>
<feature type="compositionally biased region" description="Acidic residues" evidence="1">
    <location>
        <begin position="752"/>
        <end position="777"/>
    </location>
</feature>
<feature type="region of interest" description="Disordered" evidence="1">
    <location>
        <begin position="720"/>
        <end position="869"/>
    </location>
</feature>
<feature type="compositionally biased region" description="Low complexity" evidence="1">
    <location>
        <begin position="1062"/>
        <end position="1085"/>
    </location>
</feature>